<name>A0A8S5LN35_9CAUD</name>
<protein>
    <submittedName>
        <fullName evidence="1">Cysteine-rich protein</fullName>
    </submittedName>
</protein>
<reference evidence="1" key="1">
    <citation type="journal article" date="2021" name="Proc. Natl. Acad. Sci. U.S.A.">
        <title>A Catalog of Tens of Thousands of Viruses from Human Metagenomes Reveals Hidden Associations with Chronic Diseases.</title>
        <authorList>
            <person name="Tisza M.J."/>
            <person name="Buck C.B."/>
        </authorList>
    </citation>
    <scope>NUCLEOTIDE SEQUENCE</scope>
    <source>
        <strain evidence="1">CtbQZ1</strain>
    </source>
</reference>
<organism evidence="1">
    <name type="scientific">Siphoviridae sp. ctbQZ1</name>
    <dbReference type="NCBI Taxonomy" id="2827581"/>
    <lineage>
        <taxon>Viruses</taxon>
        <taxon>Duplodnaviria</taxon>
        <taxon>Heunggongvirae</taxon>
        <taxon>Uroviricota</taxon>
        <taxon>Caudoviricetes</taxon>
    </lineage>
</organism>
<sequence length="125" mass="13814">MTESEAIKILKKDSCYECAQGTDSPLNCEYGGCRVAKATRVAIQALEEVQQYRVIGTLEECGAAAVKQTAKKPIFNHNLSDTLSIFHCECGNKIKVSHDIGIMNNNNAPNYCSKCGCRFDWSDEE</sequence>
<accession>A0A8S5LN35</accession>
<evidence type="ECO:0000313" key="1">
    <source>
        <dbReference type="EMBL" id="DAD71409.1"/>
    </source>
</evidence>
<dbReference type="EMBL" id="BK015881">
    <property type="protein sequence ID" value="DAD71409.1"/>
    <property type="molecule type" value="Genomic_DNA"/>
</dbReference>
<proteinExistence type="predicted"/>